<dbReference type="OrthoDB" id="3645574at2759"/>
<dbReference type="Proteomes" id="UP000235672">
    <property type="component" value="Unassembled WGS sequence"/>
</dbReference>
<dbReference type="AlphaFoldDB" id="A0A2J6PL64"/>
<proteinExistence type="predicted"/>
<gene>
    <name evidence="1" type="ORF">NA56DRAFT_664488</name>
</gene>
<keyword evidence="2" id="KW-1185">Reference proteome</keyword>
<dbReference type="EMBL" id="KZ613519">
    <property type="protein sequence ID" value="PMD14764.1"/>
    <property type="molecule type" value="Genomic_DNA"/>
</dbReference>
<accession>A0A2J6PL64</accession>
<sequence length="171" mass="19388">MAGGTLLGARPARTMPTALKLDHRKPITYESALNKDSNIIRQAAHLEAATELYQSLWGQRQTIQALVKHHLRLSNRDTVIVNAEDQWIRGSFNVCIPIEVRSTRFHKKLMFPCPMPHKLAEAKYPSTVDEKLSSEVGMYVIMLFECLDIRIPHLYGFGFLTTTIGPNPYIP</sequence>
<organism evidence="1 2">
    <name type="scientific">Hyaloscypha hepaticicola</name>
    <dbReference type="NCBI Taxonomy" id="2082293"/>
    <lineage>
        <taxon>Eukaryota</taxon>
        <taxon>Fungi</taxon>
        <taxon>Dikarya</taxon>
        <taxon>Ascomycota</taxon>
        <taxon>Pezizomycotina</taxon>
        <taxon>Leotiomycetes</taxon>
        <taxon>Helotiales</taxon>
        <taxon>Hyaloscyphaceae</taxon>
        <taxon>Hyaloscypha</taxon>
    </lineage>
</organism>
<evidence type="ECO:0000313" key="1">
    <source>
        <dbReference type="EMBL" id="PMD14764.1"/>
    </source>
</evidence>
<evidence type="ECO:0000313" key="2">
    <source>
        <dbReference type="Proteomes" id="UP000235672"/>
    </source>
</evidence>
<protein>
    <submittedName>
        <fullName evidence="1">Uncharacterized protein</fullName>
    </submittedName>
</protein>
<name>A0A2J6PL64_9HELO</name>
<reference evidence="1 2" key="1">
    <citation type="submission" date="2016-05" db="EMBL/GenBank/DDBJ databases">
        <title>A degradative enzymes factory behind the ericoid mycorrhizal symbiosis.</title>
        <authorList>
            <consortium name="DOE Joint Genome Institute"/>
            <person name="Martino E."/>
            <person name="Morin E."/>
            <person name="Grelet G."/>
            <person name="Kuo A."/>
            <person name="Kohler A."/>
            <person name="Daghino S."/>
            <person name="Barry K."/>
            <person name="Choi C."/>
            <person name="Cichocki N."/>
            <person name="Clum A."/>
            <person name="Copeland A."/>
            <person name="Hainaut M."/>
            <person name="Haridas S."/>
            <person name="Labutti K."/>
            <person name="Lindquist E."/>
            <person name="Lipzen A."/>
            <person name="Khouja H.-R."/>
            <person name="Murat C."/>
            <person name="Ohm R."/>
            <person name="Olson A."/>
            <person name="Spatafora J."/>
            <person name="Veneault-Fourrey C."/>
            <person name="Henrissat B."/>
            <person name="Grigoriev I."/>
            <person name="Martin F."/>
            <person name="Perotto S."/>
        </authorList>
    </citation>
    <scope>NUCLEOTIDE SEQUENCE [LARGE SCALE GENOMIC DNA]</scope>
    <source>
        <strain evidence="1 2">UAMH 7357</strain>
    </source>
</reference>